<accession>A0A7W6MN31</accession>
<evidence type="ECO:0000256" key="1">
    <source>
        <dbReference type="SAM" id="SignalP"/>
    </source>
</evidence>
<keyword evidence="3" id="KW-1185">Reference proteome</keyword>
<evidence type="ECO:0000313" key="2">
    <source>
        <dbReference type="EMBL" id="MBB4001429.1"/>
    </source>
</evidence>
<dbReference type="Proteomes" id="UP000588647">
    <property type="component" value="Unassembled WGS sequence"/>
</dbReference>
<organism evidence="2 3">
    <name type="scientific">Aurantimonas endophytica</name>
    <dbReference type="NCBI Taxonomy" id="1522175"/>
    <lineage>
        <taxon>Bacteria</taxon>
        <taxon>Pseudomonadati</taxon>
        <taxon>Pseudomonadota</taxon>
        <taxon>Alphaproteobacteria</taxon>
        <taxon>Hyphomicrobiales</taxon>
        <taxon>Aurantimonadaceae</taxon>
        <taxon>Aurantimonas</taxon>
    </lineage>
</organism>
<name>A0A7W6MN31_9HYPH</name>
<keyword evidence="1" id="KW-0732">Signal</keyword>
<dbReference type="RefSeq" id="WP_255696820.1">
    <property type="nucleotide sequence ID" value="NZ_JAAAMM010000001.1"/>
</dbReference>
<feature type="signal peptide" evidence="1">
    <location>
        <begin position="1"/>
        <end position="25"/>
    </location>
</feature>
<reference evidence="2 3" key="1">
    <citation type="submission" date="2020-08" db="EMBL/GenBank/DDBJ databases">
        <title>Genomic Encyclopedia of Type Strains, Phase IV (KMG-IV): sequencing the most valuable type-strain genomes for metagenomic binning, comparative biology and taxonomic classification.</title>
        <authorList>
            <person name="Goeker M."/>
        </authorList>
    </citation>
    <scope>NUCLEOTIDE SEQUENCE [LARGE SCALE GENOMIC DNA]</scope>
    <source>
        <strain evidence="2 3">DSM 103570</strain>
    </source>
</reference>
<dbReference type="EMBL" id="JACIEM010000001">
    <property type="protein sequence ID" value="MBB4001429.1"/>
    <property type="molecule type" value="Genomic_DNA"/>
</dbReference>
<evidence type="ECO:0000313" key="3">
    <source>
        <dbReference type="Proteomes" id="UP000588647"/>
    </source>
</evidence>
<sequence length="43" mass="4450">MRRTLLTLLGAVAAFGVLTASYATAELPEQAPSAITTGTTDLR</sequence>
<feature type="chain" id="PRO_5031100875" evidence="1">
    <location>
        <begin position="26"/>
        <end position="43"/>
    </location>
</feature>
<protein>
    <submittedName>
        <fullName evidence="2">Uncharacterized protein</fullName>
    </submittedName>
</protein>
<proteinExistence type="predicted"/>
<gene>
    <name evidence="2" type="ORF">GGR03_000476</name>
</gene>
<comment type="caution">
    <text evidence="2">The sequence shown here is derived from an EMBL/GenBank/DDBJ whole genome shotgun (WGS) entry which is preliminary data.</text>
</comment>
<dbReference type="AlphaFoldDB" id="A0A7W6MN31"/>